<feature type="region of interest" description="Disordered" evidence="2">
    <location>
        <begin position="217"/>
        <end position="258"/>
    </location>
</feature>
<dbReference type="HOGENOM" id="CLU_002738_3_1_1"/>
<dbReference type="PROSITE" id="PS50007">
    <property type="entry name" value="PIPLC_X_DOMAIN"/>
    <property type="match status" value="1"/>
</dbReference>
<dbReference type="GeneID" id="18881641"/>
<dbReference type="PRINTS" id="PR00390">
    <property type="entry name" value="PHPHLIPASEC"/>
</dbReference>
<dbReference type="GO" id="GO:0051209">
    <property type="term" value="P:release of sequestered calcium ion into cytosol"/>
    <property type="evidence" value="ECO:0007669"/>
    <property type="project" value="TreeGrafter"/>
</dbReference>
<dbReference type="PANTHER" id="PTHR10336">
    <property type="entry name" value="PHOSPHOINOSITIDE-SPECIFIC PHOSPHOLIPASE C FAMILY PROTEIN"/>
    <property type="match status" value="1"/>
</dbReference>
<dbReference type="Pfam" id="PF00388">
    <property type="entry name" value="PI-PLC-X"/>
    <property type="match status" value="1"/>
</dbReference>
<organism evidence="4 5">
    <name type="scientific">Punctularia strigosozonata (strain HHB-11173)</name>
    <name type="common">White-rot fungus</name>
    <dbReference type="NCBI Taxonomy" id="741275"/>
    <lineage>
        <taxon>Eukaryota</taxon>
        <taxon>Fungi</taxon>
        <taxon>Dikarya</taxon>
        <taxon>Basidiomycota</taxon>
        <taxon>Agaricomycotina</taxon>
        <taxon>Agaricomycetes</taxon>
        <taxon>Corticiales</taxon>
        <taxon>Punctulariaceae</taxon>
        <taxon>Punctularia</taxon>
    </lineage>
</organism>
<dbReference type="OMA" id="DPLWDET"/>
<keyword evidence="1" id="KW-0442">Lipid degradation</keyword>
<comment type="catalytic activity">
    <reaction evidence="1">
        <text>a 1,2-diacyl-sn-glycero-3-phospho-(1D-myo-inositol-4,5-bisphosphate) + H2O = 1D-myo-inositol 1,4,5-trisphosphate + a 1,2-diacyl-sn-glycerol + H(+)</text>
        <dbReference type="Rhea" id="RHEA:33179"/>
        <dbReference type="ChEBI" id="CHEBI:15377"/>
        <dbReference type="ChEBI" id="CHEBI:15378"/>
        <dbReference type="ChEBI" id="CHEBI:17815"/>
        <dbReference type="ChEBI" id="CHEBI:58456"/>
        <dbReference type="ChEBI" id="CHEBI:203600"/>
        <dbReference type="EC" id="3.1.4.11"/>
    </reaction>
</comment>
<dbReference type="InterPro" id="IPR017946">
    <property type="entry name" value="PLC-like_Pdiesterase_TIM-brl"/>
</dbReference>
<dbReference type="GO" id="GO:0016042">
    <property type="term" value="P:lipid catabolic process"/>
    <property type="evidence" value="ECO:0007669"/>
    <property type="project" value="UniProtKB-KW"/>
</dbReference>
<dbReference type="eggNOG" id="KOG0169">
    <property type="taxonomic scope" value="Eukaryota"/>
</dbReference>
<keyword evidence="1" id="KW-0378">Hydrolase</keyword>
<dbReference type="SMART" id="SM00148">
    <property type="entry name" value="PLCXc"/>
    <property type="match status" value="1"/>
</dbReference>
<keyword evidence="1" id="KW-0443">Lipid metabolism</keyword>
<evidence type="ECO:0000256" key="1">
    <source>
        <dbReference type="RuleBase" id="RU361133"/>
    </source>
</evidence>
<dbReference type="InterPro" id="IPR001192">
    <property type="entry name" value="PI-PLC_fam"/>
</dbReference>
<reference evidence="5" key="1">
    <citation type="journal article" date="2012" name="Science">
        <title>The Paleozoic origin of enzymatic lignin decomposition reconstructed from 31 fungal genomes.</title>
        <authorList>
            <person name="Floudas D."/>
            <person name="Binder M."/>
            <person name="Riley R."/>
            <person name="Barry K."/>
            <person name="Blanchette R.A."/>
            <person name="Henrissat B."/>
            <person name="Martinez A.T."/>
            <person name="Otillar R."/>
            <person name="Spatafora J.W."/>
            <person name="Yadav J.S."/>
            <person name="Aerts A."/>
            <person name="Benoit I."/>
            <person name="Boyd A."/>
            <person name="Carlson A."/>
            <person name="Copeland A."/>
            <person name="Coutinho P.M."/>
            <person name="de Vries R.P."/>
            <person name="Ferreira P."/>
            <person name="Findley K."/>
            <person name="Foster B."/>
            <person name="Gaskell J."/>
            <person name="Glotzer D."/>
            <person name="Gorecki P."/>
            <person name="Heitman J."/>
            <person name="Hesse C."/>
            <person name="Hori C."/>
            <person name="Igarashi K."/>
            <person name="Jurgens J.A."/>
            <person name="Kallen N."/>
            <person name="Kersten P."/>
            <person name="Kohler A."/>
            <person name="Kuees U."/>
            <person name="Kumar T.K.A."/>
            <person name="Kuo A."/>
            <person name="LaButti K."/>
            <person name="Larrondo L.F."/>
            <person name="Lindquist E."/>
            <person name="Ling A."/>
            <person name="Lombard V."/>
            <person name="Lucas S."/>
            <person name="Lundell T."/>
            <person name="Martin R."/>
            <person name="McLaughlin D.J."/>
            <person name="Morgenstern I."/>
            <person name="Morin E."/>
            <person name="Murat C."/>
            <person name="Nagy L.G."/>
            <person name="Nolan M."/>
            <person name="Ohm R.A."/>
            <person name="Patyshakuliyeva A."/>
            <person name="Rokas A."/>
            <person name="Ruiz-Duenas F.J."/>
            <person name="Sabat G."/>
            <person name="Salamov A."/>
            <person name="Samejima M."/>
            <person name="Schmutz J."/>
            <person name="Slot J.C."/>
            <person name="St John F."/>
            <person name="Stenlid J."/>
            <person name="Sun H."/>
            <person name="Sun S."/>
            <person name="Syed K."/>
            <person name="Tsang A."/>
            <person name="Wiebenga A."/>
            <person name="Young D."/>
            <person name="Pisabarro A."/>
            <person name="Eastwood D.C."/>
            <person name="Martin F."/>
            <person name="Cullen D."/>
            <person name="Grigoriev I.V."/>
            <person name="Hibbett D.S."/>
        </authorList>
    </citation>
    <scope>NUCLEOTIDE SEQUENCE [LARGE SCALE GENOMIC DNA]</scope>
    <source>
        <strain evidence="5">HHB-11173 SS5</strain>
    </source>
</reference>
<dbReference type="EMBL" id="JH687554">
    <property type="protein sequence ID" value="EIN04446.1"/>
    <property type="molecule type" value="Genomic_DNA"/>
</dbReference>
<name>R7S548_PUNST</name>
<dbReference type="Gene3D" id="3.20.20.190">
    <property type="entry name" value="Phosphatidylinositol (PI) phosphodiesterase"/>
    <property type="match status" value="1"/>
</dbReference>
<gene>
    <name evidence="4" type="ORF">PUNSTDRAFT_146427</name>
</gene>
<dbReference type="InterPro" id="IPR001711">
    <property type="entry name" value="PLipase_C_Pinositol-sp_Y"/>
</dbReference>
<dbReference type="CDD" id="cd00275">
    <property type="entry name" value="C2_PLC_like"/>
    <property type="match status" value="1"/>
</dbReference>
<dbReference type="Proteomes" id="UP000054196">
    <property type="component" value="Unassembled WGS sequence"/>
</dbReference>
<dbReference type="AlphaFoldDB" id="R7S548"/>
<feature type="domain" description="PI-PLC Y-box" evidence="3">
    <location>
        <begin position="268"/>
        <end position="382"/>
    </location>
</feature>
<evidence type="ECO:0000259" key="3">
    <source>
        <dbReference type="PROSITE" id="PS50008"/>
    </source>
</evidence>
<proteinExistence type="predicted"/>
<dbReference type="KEGG" id="psq:PUNSTDRAFT_146427"/>
<accession>R7S548</accession>
<dbReference type="OrthoDB" id="269822at2759"/>
<evidence type="ECO:0000313" key="5">
    <source>
        <dbReference type="Proteomes" id="UP000054196"/>
    </source>
</evidence>
<evidence type="ECO:0000256" key="2">
    <source>
        <dbReference type="SAM" id="MobiDB-lite"/>
    </source>
</evidence>
<dbReference type="GO" id="GO:0004435">
    <property type="term" value="F:phosphatidylinositol-4,5-bisphosphate phospholipase C activity"/>
    <property type="evidence" value="ECO:0007669"/>
    <property type="project" value="UniProtKB-EC"/>
</dbReference>
<dbReference type="SMART" id="SM00149">
    <property type="entry name" value="PLCYc"/>
    <property type="match status" value="1"/>
</dbReference>
<keyword evidence="5" id="KW-1185">Reference proteome</keyword>
<dbReference type="CDD" id="cd08598">
    <property type="entry name" value="PI-PLC1c_yeast"/>
    <property type="match status" value="1"/>
</dbReference>
<protein>
    <recommendedName>
        <fullName evidence="1">Phosphoinositide phospholipase C</fullName>
        <ecNumber evidence="1">3.1.4.11</ecNumber>
    </recommendedName>
</protein>
<dbReference type="InterPro" id="IPR000909">
    <property type="entry name" value="PLipase_C_PInositol-sp_X_dom"/>
</dbReference>
<dbReference type="InterPro" id="IPR035892">
    <property type="entry name" value="C2_domain_sf"/>
</dbReference>
<dbReference type="PROSITE" id="PS50008">
    <property type="entry name" value="PIPLC_Y_DOMAIN"/>
    <property type="match status" value="1"/>
</dbReference>
<evidence type="ECO:0000313" key="4">
    <source>
        <dbReference type="EMBL" id="EIN04446.1"/>
    </source>
</evidence>
<dbReference type="PANTHER" id="PTHR10336:SF169">
    <property type="entry name" value="PHOSPHOINOSITIDE PHOSPHOLIPASE C"/>
    <property type="match status" value="1"/>
</dbReference>
<dbReference type="Pfam" id="PF00387">
    <property type="entry name" value="PI-PLC-Y"/>
    <property type="match status" value="1"/>
</dbReference>
<dbReference type="SUPFAM" id="SSF51695">
    <property type="entry name" value="PLC-like phosphodiesterases"/>
    <property type="match status" value="1"/>
</dbReference>
<dbReference type="EC" id="3.1.4.11" evidence="1"/>
<dbReference type="RefSeq" id="XP_007388241.1">
    <property type="nucleotide sequence ID" value="XM_007388179.1"/>
</dbReference>
<dbReference type="GO" id="GO:0048015">
    <property type="term" value="P:phosphatidylinositol-mediated signaling"/>
    <property type="evidence" value="ECO:0007669"/>
    <property type="project" value="TreeGrafter"/>
</dbReference>
<sequence>MAADLEYEWRRTLDEEYGLETRENVEPPKDRQLRVSPAAIEFLTAQGLDAGTLLQDPIVQPPPVDDTFPLTNYFISSSHNTYLLSRQILGRSSAASYTHVLTHGGRCVEIDVWPSAQGPVVTHGHTFSKSVSFQAVCLAIGDEVKGGDWPVFVSLECHVPPSGQDELVNIMKGAWGEKLVDGRLELQDEDERAHVSPRDLKGRILLMVEYYPGKESSLVAREPDESSSSLSPISSEDDLSTGAQSGAEDLETRAARKRKSGTKIADSLAALGFYARSMKPGKNWLQRDISDPRHVLINISETALSKLLPHSLSDLISHAERHQRRVYPYGLRVGSSNLDPLKFWRNGSQIAALNWQTFDRGMQMNEAMFIGSPGWVLKPGSLLGMSGIKSRLRLTGDIMYLSSLPLPEGKKDLTAYVKAQLFHSNGEEEWKSGKCKAKRVDGNSSIADLSWNERLQWEYDSDELVFVRLLVMESQFGRDERLAVFCARVDFLQQGFKMIRLLNMKGKHTDASLLVRFTITVVE</sequence>
<dbReference type="Gene3D" id="2.60.40.150">
    <property type="entry name" value="C2 domain"/>
    <property type="match status" value="1"/>
</dbReference>